<reference evidence="2" key="2">
    <citation type="submission" date="2021-08" db="EMBL/GenBank/DDBJ databases">
        <authorList>
            <person name="Tani A."/>
            <person name="Ola A."/>
            <person name="Ogura Y."/>
            <person name="Katsura K."/>
            <person name="Hayashi T."/>
        </authorList>
    </citation>
    <scope>NUCLEOTIDE SEQUENCE</scope>
    <source>
        <strain evidence="2">KCTC 52305</strain>
    </source>
</reference>
<dbReference type="Proteomes" id="UP001055167">
    <property type="component" value="Unassembled WGS sequence"/>
</dbReference>
<organism evidence="2 3">
    <name type="scientific">Methylobacterium crusticola</name>
    <dbReference type="NCBI Taxonomy" id="1697972"/>
    <lineage>
        <taxon>Bacteria</taxon>
        <taxon>Pseudomonadati</taxon>
        <taxon>Pseudomonadota</taxon>
        <taxon>Alphaproteobacteria</taxon>
        <taxon>Hyphomicrobiales</taxon>
        <taxon>Methylobacteriaceae</taxon>
        <taxon>Methylobacterium</taxon>
    </lineage>
</organism>
<dbReference type="SUPFAM" id="SSF88723">
    <property type="entry name" value="PIN domain-like"/>
    <property type="match status" value="1"/>
</dbReference>
<name>A0ABQ4R9T6_9HYPH</name>
<dbReference type="Pfam" id="PF01850">
    <property type="entry name" value="PIN"/>
    <property type="match status" value="1"/>
</dbReference>
<feature type="domain" description="PIN" evidence="1">
    <location>
        <begin position="6"/>
        <end position="118"/>
    </location>
</feature>
<sequence>MSKGGYVLDASALLCLLFDEPGADRVEAVLHGACISAANYAEVIGKLVDRGQAPEEVVANLRELDLDVVPLDRAQGEAMGALRASTRSAGLSLGDRACLALAADRSAVALPTNRDWAKLEVEVGVELVR</sequence>
<gene>
    <name evidence="2" type="ORF">OPKNFCMD_6882</name>
</gene>
<dbReference type="InterPro" id="IPR029060">
    <property type="entry name" value="PIN-like_dom_sf"/>
</dbReference>
<evidence type="ECO:0000313" key="3">
    <source>
        <dbReference type="Proteomes" id="UP001055167"/>
    </source>
</evidence>
<dbReference type="Gene3D" id="3.40.50.1010">
    <property type="entry name" value="5'-nuclease"/>
    <property type="match status" value="1"/>
</dbReference>
<evidence type="ECO:0000259" key="1">
    <source>
        <dbReference type="Pfam" id="PF01850"/>
    </source>
</evidence>
<dbReference type="RefSeq" id="WP_128566444.1">
    <property type="nucleotide sequence ID" value="NZ_BPQH01000060.1"/>
</dbReference>
<dbReference type="InterPro" id="IPR002716">
    <property type="entry name" value="PIN_dom"/>
</dbReference>
<accession>A0ABQ4R9T6</accession>
<reference evidence="2" key="1">
    <citation type="journal article" date="2021" name="Front. Microbiol.">
        <title>Comprehensive Comparative Genomics and Phenotyping of Methylobacterium Species.</title>
        <authorList>
            <person name="Alessa O."/>
            <person name="Ogura Y."/>
            <person name="Fujitani Y."/>
            <person name="Takami H."/>
            <person name="Hayashi T."/>
            <person name="Sahin N."/>
            <person name="Tani A."/>
        </authorList>
    </citation>
    <scope>NUCLEOTIDE SEQUENCE</scope>
    <source>
        <strain evidence="2">KCTC 52305</strain>
    </source>
</reference>
<evidence type="ECO:0000313" key="2">
    <source>
        <dbReference type="EMBL" id="GJD54101.1"/>
    </source>
</evidence>
<proteinExistence type="predicted"/>
<dbReference type="CDD" id="cd18682">
    <property type="entry name" value="PIN_VapC-like"/>
    <property type="match status" value="1"/>
</dbReference>
<dbReference type="EMBL" id="BPQH01000060">
    <property type="protein sequence ID" value="GJD54101.1"/>
    <property type="molecule type" value="Genomic_DNA"/>
</dbReference>
<keyword evidence="3" id="KW-1185">Reference proteome</keyword>
<protein>
    <recommendedName>
        <fullName evidence="1">PIN domain-containing protein</fullName>
    </recommendedName>
</protein>
<comment type="caution">
    <text evidence="2">The sequence shown here is derived from an EMBL/GenBank/DDBJ whole genome shotgun (WGS) entry which is preliminary data.</text>
</comment>